<feature type="transmembrane region" description="Helical" evidence="1">
    <location>
        <begin position="28"/>
        <end position="49"/>
    </location>
</feature>
<evidence type="ECO:0000256" key="1">
    <source>
        <dbReference type="SAM" id="Phobius"/>
    </source>
</evidence>
<accession>A0ABV7G5V7</accession>
<organism evidence="2 3">
    <name type="scientific">Teichococcus globiformis</name>
    <dbReference type="NCBI Taxonomy" id="2307229"/>
    <lineage>
        <taxon>Bacteria</taxon>
        <taxon>Pseudomonadati</taxon>
        <taxon>Pseudomonadota</taxon>
        <taxon>Alphaproteobacteria</taxon>
        <taxon>Acetobacterales</taxon>
        <taxon>Roseomonadaceae</taxon>
        <taxon>Roseomonas</taxon>
    </lineage>
</organism>
<reference evidence="3" key="1">
    <citation type="journal article" date="2019" name="Int. J. Syst. Evol. Microbiol.">
        <title>The Global Catalogue of Microorganisms (GCM) 10K type strain sequencing project: providing services to taxonomists for standard genome sequencing and annotation.</title>
        <authorList>
            <consortium name="The Broad Institute Genomics Platform"/>
            <consortium name="The Broad Institute Genome Sequencing Center for Infectious Disease"/>
            <person name="Wu L."/>
            <person name="Ma J."/>
        </authorList>
    </citation>
    <scope>NUCLEOTIDE SEQUENCE [LARGE SCALE GENOMIC DNA]</scope>
    <source>
        <strain evidence="3">KCTC 52094</strain>
    </source>
</reference>
<gene>
    <name evidence="2" type="ORF">ACFOD4_17870</name>
</gene>
<proteinExistence type="predicted"/>
<comment type="caution">
    <text evidence="2">The sequence shown here is derived from an EMBL/GenBank/DDBJ whole genome shotgun (WGS) entry which is preliminary data.</text>
</comment>
<protein>
    <submittedName>
        <fullName evidence="2">DUF2214 domain-containing protein</fullName>
    </submittedName>
</protein>
<feature type="transmembrane region" description="Helical" evidence="1">
    <location>
        <begin position="61"/>
        <end position="80"/>
    </location>
</feature>
<feature type="transmembrane region" description="Helical" evidence="1">
    <location>
        <begin position="131"/>
        <end position="151"/>
    </location>
</feature>
<keyword evidence="1" id="KW-0472">Membrane</keyword>
<feature type="transmembrane region" description="Helical" evidence="1">
    <location>
        <begin position="92"/>
        <end position="110"/>
    </location>
</feature>
<dbReference type="EMBL" id="JBHRTN010000018">
    <property type="protein sequence ID" value="MFC3126938.1"/>
    <property type="molecule type" value="Genomic_DNA"/>
</dbReference>
<dbReference type="RefSeq" id="WP_379598584.1">
    <property type="nucleotide sequence ID" value="NZ_JBHRTN010000018.1"/>
</dbReference>
<keyword evidence="1" id="KW-0812">Transmembrane</keyword>
<keyword evidence="1" id="KW-1133">Transmembrane helix</keyword>
<name>A0ABV7G5V7_9PROT</name>
<sequence length="154" mass="16230">MQALSEWGVAAAIREGALLYPLVNAAHILGIALLIGTIATLDLRLLGLFRQQPLAALAPPLWRVAAGGLSLALLTGFLLFSTRPADYLANPALLTKLALVTVGIANALLLHRSAAWHEALSGTPPRPRLKFAAGLSLACWLGALLAGRWIGFLQ</sequence>
<evidence type="ECO:0000313" key="3">
    <source>
        <dbReference type="Proteomes" id="UP001595593"/>
    </source>
</evidence>
<evidence type="ECO:0000313" key="2">
    <source>
        <dbReference type="EMBL" id="MFC3126938.1"/>
    </source>
</evidence>
<keyword evidence="3" id="KW-1185">Reference proteome</keyword>
<dbReference type="Proteomes" id="UP001595593">
    <property type="component" value="Unassembled WGS sequence"/>
</dbReference>